<dbReference type="Gene3D" id="2.20.25.110">
    <property type="entry name" value="S-adenosyl-L-methionine-dependent methyltransferases"/>
    <property type="match status" value="1"/>
</dbReference>
<proteinExistence type="predicted"/>
<dbReference type="AlphaFoldDB" id="A0A2A2G817"/>
<name>A0A2A2G817_9BACT</name>
<dbReference type="EMBL" id="NSKE01000011">
    <property type="protein sequence ID" value="PAU92995.1"/>
    <property type="molecule type" value="Genomic_DNA"/>
</dbReference>
<dbReference type="Gene3D" id="3.40.50.150">
    <property type="entry name" value="Vaccinia Virus protein VP39"/>
    <property type="match status" value="1"/>
</dbReference>
<keyword evidence="2" id="KW-0808">Transferase</keyword>
<comment type="caution">
    <text evidence="2">The sequence shown here is derived from an EMBL/GenBank/DDBJ whole genome shotgun (WGS) entry which is preliminary data.</text>
</comment>
<dbReference type="OrthoDB" id="9811589at2"/>
<dbReference type="InterPro" id="IPR029063">
    <property type="entry name" value="SAM-dependent_MTases_sf"/>
</dbReference>
<dbReference type="GO" id="GO:0008168">
    <property type="term" value="F:methyltransferase activity"/>
    <property type="evidence" value="ECO:0007669"/>
    <property type="project" value="UniProtKB-KW"/>
</dbReference>
<keyword evidence="3" id="KW-1185">Reference proteome</keyword>
<evidence type="ECO:0000259" key="1">
    <source>
        <dbReference type="Pfam" id="PF13847"/>
    </source>
</evidence>
<keyword evidence="2" id="KW-0489">Methyltransferase</keyword>
<dbReference type="Pfam" id="PF13847">
    <property type="entry name" value="Methyltransf_31"/>
    <property type="match status" value="1"/>
</dbReference>
<feature type="domain" description="Methyltransferase" evidence="1">
    <location>
        <begin position="43"/>
        <end position="153"/>
    </location>
</feature>
<reference evidence="2 3" key="1">
    <citation type="submission" date="2017-08" db="EMBL/GenBank/DDBJ databases">
        <title>Aliifodinibius alkalisoli sp. nov., isolated from saline alkaline soil.</title>
        <authorList>
            <person name="Liu D."/>
            <person name="Zhang G."/>
        </authorList>
    </citation>
    <scope>NUCLEOTIDE SEQUENCE [LARGE SCALE GENOMIC DNA]</scope>
    <source>
        <strain evidence="2 3">WN023</strain>
    </source>
</reference>
<organism evidence="2 3">
    <name type="scientific">Fodinibius salipaludis</name>
    <dbReference type="NCBI Taxonomy" id="2032627"/>
    <lineage>
        <taxon>Bacteria</taxon>
        <taxon>Pseudomonadati</taxon>
        <taxon>Balneolota</taxon>
        <taxon>Balneolia</taxon>
        <taxon>Balneolales</taxon>
        <taxon>Balneolaceae</taxon>
        <taxon>Fodinibius</taxon>
    </lineage>
</organism>
<dbReference type="SUPFAM" id="SSF53335">
    <property type="entry name" value="S-adenosyl-L-methionine-dependent methyltransferases"/>
    <property type="match status" value="1"/>
</dbReference>
<gene>
    <name evidence="2" type="ORF">CK503_13805</name>
</gene>
<evidence type="ECO:0000313" key="2">
    <source>
        <dbReference type="EMBL" id="PAU92995.1"/>
    </source>
</evidence>
<dbReference type="CDD" id="cd02440">
    <property type="entry name" value="AdoMet_MTases"/>
    <property type="match status" value="1"/>
</dbReference>
<evidence type="ECO:0000313" key="3">
    <source>
        <dbReference type="Proteomes" id="UP000218831"/>
    </source>
</evidence>
<dbReference type="InterPro" id="IPR025714">
    <property type="entry name" value="Methyltranfer_dom"/>
</dbReference>
<dbReference type="Proteomes" id="UP000218831">
    <property type="component" value="Unassembled WGS sequence"/>
</dbReference>
<sequence length="247" mass="29054">MDWFEEWFDSPLYEKLYADRDEKEAERLIKFLEQTLLLEEYHSILDLGCGRGRHSHNLAKRGYEVTGIDLSPEAIKTAKEKADEQGLQNVQFEVRDMREPLPQKFDAIVNLFTTFGYFKTDKENASVFESVVKMLRDEGLFVLDYLNAEKVKENFVPEEEGEFQGIRYEIKRYIKNGAIHKDIAFAGDKLDKPRVYWERVKLYGLDWFEKEMDKRNLEIIDVNGDYQGGDFDPQTSPRLLIISRLSK</sequence>
<dbReference type="RefSeq" id="WP_095607415.1">
    <property type="nucleotide sequence ID" value="NZ_NSKE01000011.1"/>
</dbReference>
<dbReference type="PANTHER" id="PTHR43861">
    <property type="entry name" value="TRANS-ACONITATE 2-METHYLTRANSFERASE-RELATED"/>
    <property type="match status" value="1"/>
</dbReference>
<dbReference type="GO" id="GO:0032259">
    <property type="term" value="P:methylation"/>
    <property type="evidence" value="ECO:0007669"/>
    <property type="project" value="UniProtKB-KW"/>
</dbReference>
<accession>A0A2A2G817</accession>
<protein>
    <submittedName>
        <fullName evidence="2">SAM-dependent methyltransferase</fullName>
    </submittedName>
</protein>